<sequence>MGLKESILEALEVVYEMLELILCTIELMMFVVGVASMSWFLLVVSVREWLMLFVHNNVASGVMVLKLGAFVCCVILLEKETVCTCCSSSKKGLHACGSPSTIYILKSNDEGLADLERLGHLERWIKSGRRSNDRGLADLERLGDDDLERWI</sequence>
<gene>
    <name evidence="2" type="ORF">HKW66_Vig0043950</name>
</gene>
<name>A0A8T0KXR1_PHAAN</name>
<proteinExistence type="predicted"/>
<organism evidence="2 3">
    <name type="scientific">Phaseolus angularis</name>
    <name type="common">Azuki bean</name>
    <name type="synonym">Vigna angularis</name>
    <dbReference type="NCBI Taxonomy" id="3914"/>
    <lineage>
        <taxon>Eukaryota</taxon>
        <taxon>Viridiplantae</taxon>
        <taxon>Streptophyta</taxon>
        <taxon>Embryophyta</taxon>
        <taxon>Tracheophyta</taxon>
        <taxon>Spermatophyta</taxon>
        <taxon>Magnoliopsida</taxon>
        <taxon>eudicotyledons</taxon>
        <taxon>Gunneridae</taxon>
        <taxon>Pentapetalae</taxon>
        <taxon>rosids</taxon>
        <taxon>fabids</taxon>
        <taxon>Fabales</taxon>
        <taxon>Fabaceae</taxon>
        <taxon>Papilionoideae</taxon>
        <taxon>50 kb inversion clade</taxon>
        <taxon>NPAAA clade</taxon>
        <taxon>indigoferoid/millettioid clade</taxon>
        <taxon>Phaseoleae</taxon>
        <taxon>Vigna</taxon>
    </lineage>
</organism>
<keyword evidence="1" id="KW-0812">Transmembrane</keyword>
<dbReference type="AlphaFoldDB" id="A0A8T0KXR1"/>
<accession>A0A8T0KXR1</accession>
<comment type="caution">
    <text evidence="2">The sequence shown here is derived from an EMBL/GenBank/DDBJ whole genome shotgun (WGS) entry which is preliminary data.</text>
</comment>
<protein>
    <submittedName>
        <fullName evidence="2">Uncharacterized protein</fullName>
    </submittedName>
</protein>
<evidence type="ECO:0000313" key="3">
    <source>
        <dbReference type="Proteomes" id="UP000743370"/>
    </source>
</evidence>
<feature type="transmembrane region" description="Helical" evidence="1">
    <location>
        <begin position="58"/>
        <end position="77"/>
    </location>
</feature>
<evidence type="ECO:0000256" key="1">
    <source>
        <dbReference type="SAM" id="Phobius"/>
    </source>
</evidence>
<evidence type="ECO:0000313" key="2">
    <source>
        <dbReference type="EMBL" id="KAG2405140.1"/>
    </source>
</evidence>
<dbReference type="Proteomes" id="UP000743370">
    <property type="component" value="Unassembled WGS sequence"/>
</dbReference>
<reference evidence="2 3" key="1">
    <citation type="submission" date="2020-05" db="EMBL/GenBank/DDBJ databases">
        <title>Vigna angularis (adzuki bean) Var. LongXiaoDou No. 4 denovo assembly.</title>
        <authorList>
            <person name="Xiang H."/>
        </authorList>
    </citation>
    <scope>NUCLEOTIDE SEQUENCE [LARGE SCALE GENOMIC DNA]</scope>
    <source>
        <tissue evidence="2">Leaf</tissue>
    </source>
</reference>
<feature type="transmembrane region" description="Helical" evidence="1">
    <location>
        <begin position="20"/>
        <end position="46"/>
    </location>
</feature>
<dbReference type="EMBL" id="JABFOF010000002">
    <property type="protein sequence ID" value="KAG2405140.1"/>
    <property type="molecule type" value="Genomic_DNA"/>
</dbReference>
<keyword evidence="1" id="KW-1133">Transmembrane helix</keyword>
<keyword evidence="1" id="KW-0472">Membrane</keyword>